<evidence type="ECO:0000313" key="1">
    <source>
        <dbReference type="Proteomes" id="UP000887580"/>
    </source>
</evidence>
<protein>
    <submittedName>
        <fullName evidence="2">Uncharacterized protein</fullName>
    </submittedName>
</protein>
<dbReference type="WBParaSite" id="PS1159_v2.g17567.t1">
    <property type="protein sequence ID" value="PS1159_v2.g17567.t1"/>
    <property type="gene ID" value="PS1159_v2.g17567"/>
</dbReference>
<accession>A0AC35FHH5</accession>
<proteinExistence type="predicted"/>
<sequence>MNILDQIAYLLLMQIQARVLDAVKNSSASENLINHVFHGYDKRVRPYATNNVPVIIDMSIVLGILIELRENEQVAAYVISHTQRWKEPILSWNPENHSNVTEIIVPVSMLWLPKLFVYNSMNTQEMLTENRYDVRIKSDGSIKINIPQYVTCICRLSIEQFPFDTQFCAVALASPLLTVEEMDVISHPPPVDSYFAGNAEWQLMNVTVRHMKFLEESEYRAEIHYIFEIKRRPIFYITVIVVPIFLISSLSILGIFTPSEKDSPRNEKVSMGLGSLMATTVLLGIVAGAMPKSNSLPLLGYYILSVIILCAIAVGLSIIFLTVSRKLVSKGRIPSAFTYRLFLLRPRNFSTKRLSCASRFSVASIKIVPNGKKTSYSILNGNNPALRSSINRKSIVSHKDDEFDFDDLAKISQAVGFLVDTQVFIRRKIEKEQTKTLIEREWARVFTRMDILSLIIFQSLNIMSLVFFLQFAWAPAPAMRDPLV</sequence>
<evidence type="ECO:0000313" key="2">
    <source>
        <dbReference type="WBParaSite" id="PS1159_v2.g17567.t1"/>
    </source>
</evidence>
<name>A0AC35FHH5_9BILA</name>
<reference evidence="2" key="1">
    <citation type="submission" date="2022-11" db="UniProtKB">
        <authorList>
            <consortium name="WormBaseParasite"/>
        </authorList>
    </citation>
    <scope>IDENTIFICATION</scope>
</reference>
<dbReference type="Proteomes" id="UP000887580">
    <property type="component" value="Unplaced"/>
</dbReference>
<organism evidence="1 2">
    <name type="scientific">Panagrolaimus sp. PS1159</name>
    <dbReference type="NCBI Taxonomy" id="55785"/>
    <lineage>
        <taxon>Eukaryota</taxon>
        <taxon>Metazoa</taxon>
        <taxon>Ecdysozoa</taxon>
        <taxon>Nematoda</taxon>
        <taxon>Chromadorea</taxon>
        <taxon>Rhabditida</taxon>
        <taxon>Tylenchina</taxon>
        <taxon>Panagrolaimomorpha</taxon>
        <taxon>Panagrolaimoidea</taxon>
        <taxon>Panagrolaimidae</taxon>
        <taxon>Panagrolaimus</taxon>
    </lineage>
</organism>